<accession>V5BGU5</accession>
<keyword evidence="1" id="KW-0472">Membrane</keyword>
<evidence type="ECO:0000313" key="2">
    <source>
        <dbReference type="EMBL" id="ESS63668.1"/>
    </source>
</evidence>
<evidence type="ECO:0000256" key="1">
    <source>
        <dbReference type="SAM" id="Phobius"/>
    </source>
</evidence>
<organism evidence="2 3">
    <name type="scientific">Trypanosoma cruzi Dm28c</name>
    <dbReference type="NCBI Taxonomy" id="1416333"/>
    <lineage>
        <taxon>Eukaryota</taxon>
        <taxon>Discoba</taxon>
        <taxon>Euglenozoa</taxon>
        <taxon>Kinetoplastea</taxon>
        <taxon>Metakinetoplastina</taxon>
        <taxon>Trypanosomatida</taxon>
        <taxon>Trypanosomatidae</taxon>
        <taxon>Trypanosoma</taxon>
        <taxon>Schizotrypanum</taxon>
    </lineage>
</organism>
<gene>
    <name evidence="2" type="ORF">TCDM_08426</name>
</gene>
<comment type="caution">
    <text evidence="2">The sequence shown here is derived from an EMBL/GenBank/DDBJ whole genome shotgun (WGS) entry which is preliminary data.</text>
</comment>
<sequence>MHTAVAGNTGPLLPIPFIIFISIFASLLFFFLSHWAEECTFFSFPLQFCGRDATDCGRPGVPTGGCAASCGLAPLIGGTTGLAAHDVWGGCCADVTDPFVGVRRVARQHHLAGEPDGGAAGAGRTDLPPVPLPVLRGEEQVRADAPAPRERWVRVGW</sequence>
<dbReference type="Proteomes" id="UP000017861">
    <property type="component" value="Unassembled WGS sequence"/>
</dbReference>
<dbReference type="EMBL" id="AYLP01000117">
    <property type="protein sequence ID" value="ESS63668.1"/>
    <property type="molecule type" value="Genomic_DNA"/>
</dbReference>
<evidence type="ECO:0000313" key="3">
    <source>
        <dbReference type="Proteomes" id="UP000017861"/>
    </source>
</evidence>
<reference evidence="2 3" key="1">
    <citation type="journal article" date="2014" name="Genome Announc.">
        <title>Trypanosoma cruzi Clone Dm28c Draft Genome Sequence.</title>
        <authorList>
            <person name="Grisard E.C."/>
            <person name="Teixeira S.M."/>
            <person name="de Almeida L.G."/>
            <person name="Stoco P.H."/>
            <person name="Gerber A.L."/>
            <person name="Talavera-Lopez C."/>
            <person name="Lima O.C."/>
            <person name="Andersson B."/>
            <person name="de Vasconcelos A.T."/>
        </authorList>
    </citation>
    <scope>NUCLEOTIDE SEQUENCE [LARGE SCALE GENOMIC DNA]</scope>
    <source>
        <strain evidence="2 3">Dm28c</strain>
    </source>
</reference>
<keyword evidence="1" id="KW-0812">Transmembrane</keyword>
<dbReference type="AlphaFoldDB" id="V5BGU5"/>
<protein>
    <submittedName>
        <fullName evidence="2">Uncharacterized protein</fullName>
    </submittedName>
</protein>
<name>V5BGU5_TRYCR</name>
<proteinExistence type="predicted"/>
<dbReference type="VEuPathDB" id="TriTrypDB:TCDM_08426"/>
<feature type="transmembrane region" description="Helical" evidence="1">
    <location>
        <begin position="12"/>
        <end position="32"/>
    </location>
</feature>
<keyword evidence="1" id="KW-1133">Transmembrane helix</keyword>